<dbReference type="EMBL" id="MJEQ01001769">
    <property type="protein sequence ID" value="OIT29500.1"/>
    <property type="molecule type" value="Genomic_DNA"/>
</dbReference>
<dbReference type="Gramene" id="OIT29500">
    <property type="protein sequence ID" value="OIT29500"/>
    <property type="gene ID" value="A4A49_36770"/>
</dbReference>
<organism evidence="1 2">
    <name type="scientific">Nicotiana attenuata</name>
    <name type="common">Coyote tobacco</name>
    <dbReference type="NCBI Taxonomy" id="49451"/>
    <lineage>
        <taxon>Eukaryota</taxon>
        <taxon>Viridiplantae</taxon>
        <taxon>Streptophyta</taxon>
        <taxon>Embryophyta</taxon>
        <taxon>Tracheophyta</taxon>
        <taxon>Spermatophyta</taxon>
        <taxon>Magnoliopsida</taxon>
        <taxon>eudicotyledons</taxon>
        <taxon>Gunneridae</taxon>
        <taxon>Pentapetalae</taxon>
        <taxon>asterids</taxon>
        <taxon>lamiids</taxon>
        <taxon>Solanales</taxon>
        <taxon>Solanaceae</taxon>
        <taxon>Nicotianoideae</taxon>
        <taxon>Nicotianeae</taxon>
        <taxon>Nicotiana</taxon>
    </lineage>
</organism>
<accession>A0A314KJT3</accession>
<keyword evidence="2" id="KW-1185">Reference proteome</keyword>
<gene>
    <name evidence="1" type="ORF">A4A49_36770</name>
</gene>
<protein>
    <submittedName>
        <fullName evidence="1">Uncharacterized protein</fullName>
    </submittedName>
</protein>
<evidence type="ECO:0000313" key="1">
    <source>
        <dbReference type="EMBL" id="OIT29500.1"/>
    </source>
</evidence>
<name>A0A314KJT3_NICAT</name>
<proteinExistence type="predicted"/>
<reference evidence="1" key="1">
    <citation type="submission" date="2016-11" db="EMBL/GenBank/DDBJ databases">
        <title>The genome of Nicotiana attenuata.</title>
        <authorList>
            <person name="Xu S."/>
            <person name="Brockmoeller T."/>
            <person name="Gaquerel E."/>
            <person name="Navarro A."/>
            <person name="Kuhl H."/>
            <person name="Gase K."/>
            <person name="Ling Z."/>
            <person name="Zhou W."/>
            <person name="Kreitzer C."/>
            <person name="Stanke M."/>
            <person name="Tang H."/>
            <person name="Lyons E."/>
            <person name="Pandey P."/>
            <person name="Pandey S.P."/>
            <person name="Timmermann B."/>
            <person name="Baldwin I.T."/>
        </authorList>
    </citation>
    <scope>NUCLEOTIDE SEQUENCE [LARGE SCALE GENOMIC DNA]</scope>
    <source>
        <strain evidence="1">UT</strain>
    </source>
</reference>
<comment type="caution">
    <text evidence="1">The sequence shown here is derived from an EMBL/GenBank/DDBJ whole genome shotgun (WGS) entry which is preliminary data.</text>
</comment>
<dbReference type="Proteomes" id="UP000187609">
    <property type="component" value="Unassembled WGS sequence"/>
</dbReference>
<evidence type="ECO:0000313" key="2">
    <source>
        <dbReference type="Proteomes" id="UP000187609"/>
    </source>
</evidence>
<dbReference type="AlphaFoldDB" id="A0A314KJT3"/>
<dbReference type="STRING" id="49451.A0A314KJT3"/>
<sequence>MGGKAQEMLAKDPIEFHHEFSEINSCWMVEDKSLVNFFVEPFDYFEPYLQVYNIEFPKGIAKLESLHKRIKGDVVPLIKRSNYGMYNWFIHILGLPRTPKVFLEVMNYTLISYVGDSIIFVDDDTLMHIRSLTVISKFKCKSNLLPFEIEYDIDDYAFQLGGKRYEIYEKNLLMS</sequence>